<protein>
    <submittedName>
        <fullName evidence="3">PEP-CTERM sorting domain-containing protein</fullName>
    </submittedName>
</protein>
<feature type="chain" id="PRO_5047339500" evidence="1">
    <location>
        <begin position="24"/>
        <end position="323"/>
    </location>
</feature>
<gene>
    <name evidence="3" type="ORF">ABDJ85_01495</name>
</gene>
<dbReference type="Pfam" id="PF07589">
    <property type="entry name" value="PEP-CTERM"/>
    <property type="match status" value="1"/>
</dbReference>
<evidence type="ECO:0000259" key="2">
    <source>
        <dbReference type="Pfam" id="PF07589"/>
    </source>
</evidence>
<dbReference type="InterPro" id="IPR013424">
    <property type="entry name" value="Ice-binding_C"/>
</dbReference>
<dbReference type="RefSeq" id="WP_347702956.1">
    <property type="nucleotide sequence ID" value="NZ_JBDPZD010000001.1"/>
</dbReference>
<name>A0ABV0FW30_9BURK</name>
<dbReference type="Proteomes" id="UP001495147">
    <property type="component" value="Unassembled WGS sequence"/>
</dbReference>
<keyword evidence="1" id="KW-0732">Signal</keyword>
<sequence length="323" mass="32968">MSTRTLARATALLAAGVAASLHAAPRHQDIVGPGGFMQSCAAPSSPGAPRTPGTNFTADFASGHCTLAYFTGNDTASASDAYSGGNISNASSGSVGIGHIHMQSSNTSPGNAFFAIAASNGGFEDRLLLNLPGQTGKTVYMLVAMSADGTVSASGPAGASQIEVTGYMNTSELMAGNPGYSRGNSDLFTTDRQRVAWGASSGPNTSRVIDGHWTFSVPVVVGTAFDLGIYARAQSSQRSYGAISTLSSTALDFSHSVLVQGVSGILLDGNLVTSGYTVAAASGLDWTQPLPVPEPGTWGLMLAGLGWLGRVARRRLDAARNDV</sequence>
<comment type="caution">
    <text evidence="3">The sequence shown here is derived from an EMBL/GenBank/DDBJ whole genome shotgun (WGS) entry which is preliminary data.</text>
</comment>
<evidence type="ECO:0000313" key="4">
    <source>
        <dbReference type="Proteomes" id="UP001495147"/>
    </source>
</evidence>
<feature type="domain" description="Ice-binding protein C-terminal" evidence="2">
    <location>
        <begin position="291"/>
        <end position="315"/>
    </location>
</feature>
<evidence type="ECO:0000313" key="3">
    <source>
        <dbReference type="EMBL" id="MEO3690123.1"/>
    </source>
</evidence>
<keyword evidence="4" id="KW-1185">Reference proteome</keyword>
<dbReference type="EMBL" id="JBDPZD010000001">
    <property type="protein sequence ID" value="MEO3690123.1"/>
    <property type="molecule type" value="Genomic_DNA"/>
</dbReference>
<dbReference type="NCBIfam" id="TIGR02595">
    <property type="entry name" value="PEP_CTERM"/>
    <property type="match status" value="1"/>
</dbReference>
<reference evidence="3 4" key="1">
    <citation type="submission" date="2024-05" db="EMBL/GenBank/DDBJ databases">
        <title>Roseateles sp. DJS-2-20 16S ribosomal RNA gene Genome sequencing and assembly.</title>
        <authorList>
            <person name="Woo H."/>
        </authorList>
    </citation>
    <scope>NUCLEOTIDE SEQUENCE [LARGE SCALE GENOMIC DNA]</scope>
    <source>
        <strain evidence="3 4">DJS-2-20</strain>
    </source>
</reference>
<accession>A0ABV0FW30</accession>
<proteinExistence type="predicted"/>
<evidence type="ECO:0000256" key="1">
    <source>
        <dbReference type="SAM" id="SignalP"/>
    </source>
</evidence>
<feature type="signal peptide" evidence="1">
    <location>
        <begin position="1"/>
        <end position="23"/>
    </location>
</feature>
<organism evidence="3 4">
    <name type="scientific">Roseateles paludis</name>
    <dbReference type="NCBI Taxonomy" id="3145238"/>
    <lineage>
        <taxon>Bacteria</taxon>
        <taxon>Pseudomonadati</taxon>
        <taxon>Pseudomonadota</taxon>
        <taxon>Betaproteobacteria</taxon>
        <taxon>Burkholderiales</taxon>
        <taxon>Sphaerotilaceae</taxon>
        <taxon>Roseateles</taxon>
    </lineage>
</organism>